<evidence type="ECO:0000256" key="3">
    <source>
        <dbReference type="ARBA" id="ARBA00022606"/>
    </source>
</evidence>
<evidence type="ECO:0000256" key="7">
    <source>
        <dbReference type="ARBA" id="ARBA00023136"/>
    </source>
</evidence>
<comment type="caution">
    <text evidence="11">The sequence shown here is derived from an EMBL/GenBank/DDBJ whole genome shotgun (WGS) entry which is preliminary data.</text>
</comment>
<evidence type="ECO:0000256" key="10">
    <source>
        <dbReference type="SAM" id="Phobius"/>
    </source>
</evidence>
<keyword evidence="2" id="KW-1003">Cell membrane</keyword>
<proteinExistence type="predicted"/>
<evidence type="ECO:0000313" key="11">
    <source>
        <dbReference type="EMBL" id="KAF2887072.1"/>
    </source>
</evidence>
<name>A0A8K0CKU0_IGNLU</name>
<sequence>MDRTEADIAVTDTLKLPVTILSKLGFFPKNKSKRVLIKIIYLTVLPAYFLVTVLQFMNMERDMSQYADNLEIVIAGVQILRKVMTLIYREEDFKELIKEMKDLWNPNECDESTKAEINSVYNIVLRLQRFSISVSLTAAAVALVSPLFGKPLPAGVWTFEGHNVLYYFMFVVSGLYVVFAGFCCTSFDCIYAGFCAEIIVQFKILCYRLKHLAADDGNIQENELNYSVKMRKYINQHKRLLKFVDQFQSLYSTIMLVQYTTVCSLCCIELYAAME</sequence>
<keyword evidence="9" id="KW-0807">Transducer</keyword>
<evidence type="ECO:0008006" key="13">
    <source>
        <dbReference type="Google" id="ProtNLM"/>
    </source>
</evidence>
<evidence type="ECO:0000256" key="6">
    <source>
        <dbReference type="ARBA" id="ARBA00022989"/>
    </source>
</evidence>
<dbReference type="Proteomes" id="UP000801492">
    <property type="component" value="Unassembled WGS sequence"/>
</dbReference>
<feature type="transmembrane region" description="Helical" evidence="10">
    <location>
        <begin position="35"/>
        <end position="56"/>
    </location>
</feature>
<evidence type="ECO:0000313" key="12">
    <source>
        <dbReference type="Proteomes" id="UP000801492"/>
    </source>
</evidence>
<feature type="non-terminal residue" evidence="11">
    <location>
        <position position="1"/>
    </location>
</feature>
<comment type="subcellular location">
    <subcellularLocation>
        <location evidence="1">Cell membrane</location>
        <topology evidence="1">Multi-pass membrane protein</topology>
    </subcellularLocation>
</comment>
<keyword evidence="3" id="KW-0716">Sensory transduction</keyword>
<dbReference type="Pfam" id="PF02949">
    <property type="entry name" value="7tm_6"/>
    <property type="match status" value="1"/>
</dbReference>
<organism evidence="11 12">
    <name type="scientific">Ignelater luminosus</name>
    <name type="common">Cucubano</name>
    <name type="synonym">Pyrophorus luminosus</name>
    <dbReference type="NCBI Taxonomy" id="2038154"/>
    <lineage>
        <taxon>Eukaryota</taxon>
        <taxon>Metazoa</taxon>
        <taxon>Ecdysozoa</taxon>
        <taxon>Arthropoda</taxon>
        <taxon>Hexapoda</taxon>
        <taxon>Insecta</taxon>
        <taxon>Pterygota</taxon>
        <taxon>Neoptera</taxon>
        <taxon>Endopterygota</taxon>
        <taxon>Coleoptera</taxon>
        <taxon>Polyphaga</taxon>
        <taxon>Elateriformia</taxon>
        <taxon>Elateroidea</taxon>
        <taxon>Elateridae</taxon>
        <taxon>Agrypninae</taxon>
        <taxon>Pyrophorini</taxon>
        <taxon>Ignelater</taxon>
    </lineage>
</organism>
<gene>
    <name evidence="11" type="ORF">ILUMI_19101</name>
</gene>
<dbReference type="GO" id="GO:0005886">
    <property type="term" value="C:plasma membrane"/>
    <property type="evidence" value="ECO:0007669"/>
    <property type="project" value="UniProtKB-SubCell"/>
</dbReference>
<evidence type="ECO:0000256" key="5">
    <source>
        <dbReference type="ARBA" id="ARBA00022725"/>
    </source>
</evidence>
<accession>A0A8K0CKU0</accession>
<protein>
    <recommendedName>
        <fullName evidence="13">Odorant receptor</fullName>
    </recommendedName>
</protein>
<dbReference type="OrthoDB" id="7616142at2759"/>
<feature type="transmembrane region" description="Helical" evidence="10">
    <location>
        <begin position="130"/>
        <end position="149"/>
    </location>
</feature>
<dbReference type="GO" id="GO:0004984">
    <property type="term" value="F:olfactory receptor activity"/>
    <property type="evidence" value="ECO:0007669"/>
    <property type="project" value="InterPro"/>
</dbReference>
<dbReference type="PANTHER" id="PTHR21137">
    <property type="entry name" value="ODORANT RECEPTOR"/>
    <property type="match status" value="1"/>
</dbReference>
<evidence type="ECO:0000256" key="8">
    <source>
        <dbReference type="ARBA" id="ARBA00023170"/>
    </source>
</evidence>
<dbReference type="GO" id="GO:0005549">
    <property type="term" value="F:odorant binding"/>
    <property type="evidence" value="ECO:0007669"/>
    <property type="project" value="InterPro"/>
</dbReference>
<reference evidence="11" key="1">
    <citation type="submission" date="2019-08" db="EMBL/GenBank/DDBJ databases">
        <title>The genome of the North American firefly Photinus pyralis.</title>
        <authorList>
            <consortium name="Photinus pyralis genome working group"/>
            <person name="Fallon T.R."/>
            <person name="Sander Lower S.E."/>
            <person name="Weng J.-K."/>
        </authorList>
    </citation>
    <scope>NUCLEOTIDE SEQUENCE</scope>
    <source>
        <strain evidence="11">TRF0915ILg1</strain>
        <tissue evidence="11">Whole body</tissue>
    </source>
</reference>
<evidence type="ECO:0000256" key="9">
    <source>
        <dbReference type="ARBA" id="ARBA00023224"/>
    </source>
</evidence>
<evidence type="ECO:0000256" key="4">
    <source>
        <dbReference type="ARBA" id="ARBA00022692"/>
    </source>
</evidence>
<keyword evidence="12" id="KW-1185">Reference proteome</keyword>
<evidence type="ECO:0000256" key="2">
    <source>
        <dbReference type="ARBA" id="ARBA00022475"/>
    </source>
</evidence>
<keyword evidence="5" id="KW-0552">Olfaction</keyword>
<dbReference type="AlphaFoldDB" id="A0A8K0CKU0"/>
<keyword evidence="6 10" id="KW-1133">Transmembrane helix</keyword>
<evidence type="ECO:0000256" key="1">
    <source>
        <dbReference type="ARBA" id="ARBA00004651"/>
    </source>
</evidence>
<dbReference type="InterPro" id="IPR004117">
    <property type="entry name" value="7tm6_olfct_rcpt"/>
</dbReference>
<keyword evidence="7 10" id="KW-0472">Membrane</keyword>
<dbReference type="EMBL" id="VTPC01085299">
    <property type="protein sequence ID" value="KAF2887072.1"/>
    <property type="molecule type" value="Genomic_DNA"/>
</dbReference>
<keyword evidence="4 10" id="KW-0812">Transmembrane</keyword>
<dbReference type="GO" id="GO:0007165">
    <property type="term" value="P:signal transduction"/>
    <property type="evidence" value="ECO:0007669"/>
    <property type="project" value="UniProtKB-KW"/>
</dbReference>
<keyword evidence="8" id="KW-0675">Receptor</keyword>
<feature type="transmembrane region" description="Helical" evidence="10">
    <location>
        <begin position="164"/>
        <end position="184"/>
    </location>
</feature>
<dbReference type="PANTHER" id="PTHR21137:SF35">
    <property type="entry name" value="ODORANT RECEPTOR 19A-RELATED"/>
    <property type="match status" value="1"/>
</dbReference>